<dbReference type="SUPFAM" id="SSF56672">
    <property type="entry name" value="DNA/RNA polymerases"/>
    <property type="match status" value="1"/>
</dbReference>
<dbReference type="STRING" id="1423351.A0A074RLH9"/>
<keyword evidence="3" id="KW-0540">Nuclease</keyword>
<feature type="domain" description="Reverse transcriptase" evidence="8">
    <location>
        <begin position="119"/>
        <end position="298"/>
    </location>
</feature>
<dbReference type="InterPro" id="IPR041588">
    <property type="entry name" value="Integrase_H2C2"/>
</dbReference>
<evidence type="ECO:0000256" key="5">
    <source>
        <dbReference type="ARBA" id="ARBA00022801"/>
    </source>
</evidence>
<dbReference type="GO" id="GO:0003964">
    <property type="term" value="F:RNA-directed DNA polymerase activity"/>
    <property type="evidence" value="ECO:0007669"/>
    <property type="project" value="UniProtKB-KW"/>
</dbReference>
<dbReference type="OrthoDB" id="3341476at2759"/>
<dbReference type="InterPro" id="IPR036397">
    <property type="entry name" value="RNaseH_sf"/>
</dbReference>
<dbReference type="CDD" id="cd09274">
    <property type="entry name" value="RNase_HI_RT_Ty3"/>
    <property type="match status" value="1"/>
</dbReference>
<dbReference type="HOGENOM" id="CLU_000384_38_0_1"/>
<keyword evidence="4" id="KW-0255">Endonuclease</keyword>
<dbReference type="FunFam" id="1.10.340.70:FF:000001">
    <property type="entry name" value="Retrovirus-related Pol polyprotein from transposon gypsy-like Protein"/>
    <property type="match status" value="1"/>
</dbReference>
<dbReference type="CDD" id="cd01647">
    <property type="entry name" value="RT_LTR"/>
    <property type="match status" value="1"/>
</dbReference>
<dbReference type="EMBL" id="AZST01001644">
    <property type="protein sequence ID" value="KEP45598.1"/>
    <property type="molecule type" value="Genomic_DNA"/>
</dbReference>
<dbReference type="PROSITE" id="PS50878">
    <property type="entry name" value="RT_POL"/>
    <property type="match status" value="1"/>
</dbReference>
<evidence type="ECO:0000256" key="4">
    <source>
        <dbReference type="ARBA" id="ARBA00022759"/>
    </source>
</evidence>
<dbReference type="Pfam" id="PF17921">
    <property type="entry name" value="Integrase_H2C2"/>
    <property type="match status" value="1"/>
</dbReference>
<dbReference type="GO" id="GO:0015074">
    <property type="term" value="P:DNA integration"/>
    <property type="evidence" value="ECO:0007669"/>
    <property type="project" value="InterPro"/>
</dbReference>
<reference evidence="10 11" key="1">
    <citation type="submission" date="2013-12" db="EMBL/GenBank/DDBJ databases">
        <authorList>
            <person name="Cubeta M."/>
            <person name="Pakala S."/>
            <person name="Fedorova N."/>
            <person name="Thomas E."/>
            <person name="Dean R."/>
            <person name="Jabaji S."/>
            <person name="Neate S."/>
            <person name="Toda T."/>
            <person name="Tavantzis S."/>
            <person name="Vilgalys R."/>
            <person name="Bharathan N."/>
            <person name="Pakala S."/>
            <person name="Losada L.S."/>
            <person name="Zafar N."/>
            <person name="Nierman W."/>
        </authorList>
    </citation>
    <scope>NUCLEOTIDE SEQUENCE [LARGE SCALE GENOMIC DNA]</scope>
    <source>
        <strain evidence="10 11">123E</strain>
    </source>
</reference>
<keyword evidence="1" id="KW-0808">Transferase</keyword>
<dbReference type="Pfam" id="PF00078">
    <property type="entry name" value="RVT_1"/>
    <property type="match status" value="1"/>
</dbReference>
<dbReference type="Gene3D" id="1.10.340.70">
    <property type="match status" value="1"/>
</dbReference>
<dbReference type="InterPro" id="IPR012337">
    <property type="entry name" value="RNaseH-like_sf"/>
</dbReference>
<evidence type="ECO:0000256" key="7">
    <source>
        <dbReference type="ARBA" id="ARBA00022918"/>
    </source>
</evidence>
<dbReference type="GO" id="GO:0004519">
    <property type="term" value="F:endonuclease activity"/>
    <property type="evidence" value="ECO:0007669"/>
    <property type="project" value="UniProtKB-KW"/>
</dbReference>
<keyword evidence="2" id="KW-0548">Nucleotidyltransferase</keyword>
<dbReference type="GO" id="GO:0016787">
    <property type="term" value="F:hydrolase activity"/>
    <property type="evidence" value="ECO:0007669"/>
    <property type="project" value="UniProtKB-KW"/>
</dbReference>
<dbReference type="FunFam" id="3.10.20.370:FF:000003">
    <property type="entry name" value="Transposon Tf2-6 polyprotein"/>
    <property type="match status" value="1"/>
</dbReference>
<dbReference type="SUPFAM" id="SSF53098">
    <property type="entry name" value="Ribonuclease H-like"/>
    <property type="match status" value="1"/>
</dbReference>
<name>A0A074RLH9_9AGAM</name>
<dbReference type="Proteomes" id="UP000027456">
    <property type="component" value="Unassembled WGS sequence"/>
</dbReference>
<dbReference type="InterPro" id="IPR050951">
    <property type="entry name" value="Retrovirus_Pol_polyprotein"/>
</dbReference>
<evidence type="ECO:0000256" key="1">
    <source>
        <dbReference type="ARBA" id="ARBA00022679"/>
    </source>
</evidence>
<comment type="caution">
    <text evidence="10">The sequence shown here is derived from an EMBL/GenBank/DDBJ whole genome shotgun (WGS) entry which is preliminary data.</text>
</comment>
<sequence>MTWLNLHNPSIDWPNKRISFTSVICNNNCLSSRIDIQAGVGGYNHLEGTPEDLGGAEVPYEPLETIPRETGDIVTELPPHRSYDLDIDLIDPNKPVKGPVYPLRASDDEEMRQILKEQLDKGLIRPSKSKYSSPVHFVNKKNGKCRMVVDYRQLNANTVKNAYPLLLIQTLVEKLQGAKVFSTLDLKSRYNLVRIKEGDEWKTAFKTKYGLFEYRVMPFGLCNAPAAFQHFMNNIFRDILDVYVVIYLDDILIFSNSKEDHVKHVQEVLKRLRDNSCYCNLEKCFFFKPEVEYLGVIANREGVRANPEKITKAVDWATPRTVKGVQEFLGFVNFYQRFIKDFNKIVFPLYKLLNKDVPWTWETQQEESFKVLKQALVDSPILIQPDPSKEFFLECDASDYATGAILNQKGSDDKLHPVAYLSKTLAPAERNYDIYDKELLAVIRALKEWRHLLEGTQIPVTILTDHKNLEYWGTKRDLSRRQMRWMGFLADYNYRIVYRPGIQNKKADILSRREEHREATAKEGGETPVLIRPELFISAIQTDSSLNDLIRDALHNDKSIHKILKSIEEDIPVKGWHLDNGLLYYHDRVYVPDEIEIRKAVIESRHDNPSTGHPGQFRTLDLLSRNYYWKGMKNSVVKYIQACDSCLRSKQSNQAPMGLLQPIDLPNRPWEEITYDLIVALPVSEGYDAILTVVDRLSKMVHFIPTHSDATAADVANLFVNYVWKLHGLPRKTISDQGPQFNAKFLRQVYKCLNIEPHFSTAYRPQVDGQSERLN</sequence>
<evidence type="ECO:0000259" key="8">
    <source>
        <dbReference type="PROSITE" id="PS50878"/>
    </source>
</evidence>
<dbReference type="InterPro" id="IPR043128">
    <property type="entry name" value="Rev_trsase/Diguanyl_cyclase"/>
</dbReference>
<dbReference type="Pfam" id="PF17917">
    <property type="entry name" value="RT_RNaseH"/>
    <property type="match status" value="1"/>
</dbReference>
<dbReference type="GO" id="GO:0003723">
    <property type="term" value="F:RNA binding"/>
    <property type="evidence" value="ECO:0007669"/>
    <property type="project" value="UniProtKB-KW"/>
</dbReference>
<keyword evidence="7" id="KW-0695">RNA-directed DNA polymerase</keyword>
<dbReference type="FunFam" id="3.30.70.270:FF:000020">
    <property type="entry name" value="Transposon Tf2-6 polyprotein-like Protein"/>
    <property type="match status" value="1"/>
</dbReference>
<dbReference type="Pfam" id="PF00665">
    <property type="entry name" value="rve"/>
    <property type="match status" value="1"/>
</dbReference>
<evidence type="ECO:0000313" key="11">
    <source>
        <dbReference type="Proteomes" id="UP000027456"/>
    </source>
</evidence>
<evidence type="ECO:0000259" key="9">
    <source>
        <dbReference type="PROSITE" id="PS50994"/>
    </source>
</evidence>
<evidence type="ECO:0000256" key="2">
    <source>
        <dbReference type="ARBA" id="ARBA00022695"/>
    </source>
</evidence>
<keyword evidence="11" id="KW-1185">Reference proteome</keyword>
<evidence type="ECO:0000313" key="10">
    <source>
        <dbReference type="EMBL" id="KEP45598.1"/>
    </source>
</evidence>
<dbReference type="Gene3D" id="3.10.10.10">
    <property type="entry name" value="HIV Type 1 Reverse Transcriptase, subunit A, domain 1"/>
    <property type="match status" value="1"/>
</dbReference>
<protein>
    <submittedName>
        <fullName evidence="10">Putative Transposon Tf2-1 polyprotein</fullName>
    </submittedName>
</protein>
<organism evidence="10 11">
    <name type="scientific">Rhizoctonia solani 123E</name>
    <dbReference type="NCBI Taxonomy" id="1423351"/>
    <lineage>
        <taxon>Eukaryota</taxon>
        <taxon>Fungi</taxon>
        <taxon>Dikarya</taxon>
        <taxon>Basidiomycota</taxon>
        <taxon>Agaricomycotina</taxon>
        <taxon>Agaricomycetes</taxon>
        <taxon>Cantharellales</taxon>
        <taxon>Ceratobasidiaceae</taxon>
        <taxon>Rhizoctonia</taxon>
    </lineage>
</organism>
<dbReference type="GO" id="GO:0005634">
    <property type="term" value="C:nucleus"/>
    <property type="evidence" value="ECO:0007669"/>
    <property type="project" value="UniProtKB-ARBA"/>
</dbReference>
<dbReference type="PANTHER" id="PTHR37984:SF5">
    <property type="entry name" value="PROTEIN NYNRIN-LIKE"/>
    <property type="match status" value="1"/>
</dbReference>
<dbReference type="InterPro" id="IPR000477">
    <property type="entry name" value="RT_dom"/>
</dbReference>
<proteinExistence type="predicted"/>
<dbReference type="PANTHER" id="PTHR37984">
    <property type="entry name" value="PROTEIN CBG26694"/>
    <property type="match status" value="1"/>
</dbReference>
<accession>A0A074RLH9</accession>
<dbReference type="InterPro" id="IPR041373">
    <property type="entry name" value="RT_RNaseH"/>
</dbReference>
<evidence type="ECO:0000256" key="6">
    <source>
        <dbReference type="ARBA" id="ARBA00022884"/>
    </source>
</evidence>
<keyword evidence="5" id="KW-0378">Hydrolase</keyword>
<dbReference type="Gene3D" id="3.10.20.370">
    <property type="match status" value="1"/>
</dbReference>
<dbReference type="InterPro" id="IPR043502">
    <property type="entry name" value="DNA/RNA_pol_sf"/>
</dbReference>
<dbReference type="Gene3D" id="3.30.420.10">
    <property type="entry name" value="Ribonuclease H-like superfamily/Ribonuclease H"/>
    <property type="match status" value="1"/>
</dbReference>
<dbReference type="Gene3D" id="3.30.70.270">
    <property type="match status" value="2"/>
</dbReference>
<evidence type="ECO:0000256" key="3">
    <source>
        <dbReference type="ARBA" id="ARBA00022722"/>
    </source>
</evidence>
<keyword evidence="6" id="KW-0694">RNA-binding</keyword>
<gene>
    <name evidence="10" type="ORF">V565_256810</name>
</gene>
<dbReference type="InterPro" id="IPR001584">
    <property type="entry name" value="Integrase_cat-core"/>
</dbReference>
<feature type="non-terminal residue" evidence="10">
    <location>
        <position position="775"/>
    </location>
</feature>
<feature type="domain" description="Integrase catalytic" evidence="9">
    <location>
        <begin position="665"/>
        <end position="775"/>
    </location>
</feature>
<dbReference type="AlphaFoldDB" id="A0A074RLH9"/>
<dbReference type="PROSITE" id="PS50994">
    <property type="entry name" value="INTEGRASE"/>
    <property type="match status" value="1"/>
</dbReference>